<keyword evidence="4" id="KW-1185">Reference proteome</keyword>
<evidence type="ECO:0000313" key="3">
    <source>
        <dbReference type="EMBL" id="OAA27571.1"/>
    </source>
</evidence>
<evidence type="ECO:0000256" key="2">
    <source>
        <dbReference type="SAM" id="Phobius"/>
    </source>
</evidence>
<sequence length="93" mass="10471">MKIAQNCLAVTLYQKGLQNPVNLKIIWRMIKLGYKGAQGDDIVFKKIAILSIVLFLFSAIIFASPGDRKKYTDETPPSTVNESVNEMSTMIQY</sequence>
<name>A0A176JVI4_9BACT</name>
<proteinExistence type="predicted"/>
<gene>
    <name evidence="3" type="ORF">AT15_04970</name>
</gene>
<evidence type="ECO:0000256" key="1">
    <source>
        <dbReference type="SAM" id="MobiDB-lite"/>
    </source>
</evidence>
<feature type="compositionally biased region" description="Polar residues" evidence="1">
    <location>
        <begin position="75"/>
        <end position="93"/>
    </location>
</feature>
<keyword evidence="2" id="KW-0472">Membrane</keyword>
<reference evidence="3 4" key="1">
    <citation type="submission" date="2014-02" db="EMBL/GenBank/DDBJ databases">
        <title>Kosmotoga genome sequencing.</title>
        <authorList>
            <person name="Pollo S.M."/>
            <person name="Charchuk R."/>
            <person name="Nesbo C.L."/>
        </authorList>
    </citation>
    <scope>NUCLEOTIDE SEQUENCE [LARGE SCALE GENOMIC DNA]</scope>
    <source>
        <strain evidence="3 4">S304</strain>
    </source>
</reference>
<accession>A0A176JVI4</accession>
<dbReference type="Proteomes" id="UP000077339">
    <property type="component" value="Unassembled WGS sequence"/>
</dbReference>
<dbReference type="AlphaFoldDB" id="A0A176JVI4"/>
<evidence type="ECO:0000313" key="4">
    <source>
        <dbReference type="Proteomes" id="UP000077339"/>
    </source>
</evidence>
<feature type="region of interest" description="Disordered" evidence="1">
    <location>
        <begin position="67"/>
        <end position="93"/>
    </location>
</feature>
<keyword evidence="2" id="KW-0812">Transmembrane</keyword>
<dbReference type="EMBL" id="JFHK01000026">
    <property type="protein sequence ID" value="OAA27571.1"/>
    <property type="molecule type" value="Genomic_DNA"/>
</dbReference>
<organism evidence="3 4">
    <name type="scientific">Kosmotoga arenicorallina S304</name>
    <dbReference type="NCBI Taxonomy" id="1453497"/>
    <lineage>
        <taxon>Bacteria</taxon>
        <taxon>Thermotogati</taxon>
        <taxon>Thermotogota</taxon>
        <taxon>Thermotogae</taxon>
        <taxon>Kosmotogales</taxon>
        <taxon>Kosmotogaceae</taxon>
        <taxon>Kosmotoga</taxon>
    </lineage>
</organism>
<comment type="caution">
    <text evidence="3">The sequence shown here is derived from an EMBL/GenBank/DDBJ whole genome shotgun (WGS) entry which is preliminary data.</text>
</comment>
<keyword evidence="2" id="KW-1133">Transmembrane helix</keyword>
<dbReference type="PATRIC" id="fig|1453497.3.peg.987"/>
<protein>
    <submittedName>
        <fullName evidence="3">Uncharacterized protein</fullName>
    </submittedName>
</protein>
<feature type="transmembrane region" description="Helical" evidence="2">
    <location>
        <begin position="42"/>
        <end position="63"/>
    </location>
</feature>